<name>A0A6A4ZMQ0_APHAT</name>
<dbReference type="SUPFAM" id="SSF57756">
    <property type="entry name" value="Retrovirus zinc finger-like domains"/>
    <property type="match status" value="1"/>
</dbReference>
<evidence type="ECO:0000256" key="10">
    <source>
        <dbReference type="ARBA" id="ARBA00022842"/>
    </source>
</evidence>
<dbReference type="InterPro" id="IPR039537">
    <property type="entry name" value="Retrotran_Ty1/copia-like"/>
</dbReference>
<accession>A0A6A4ZMQ0</accession>
<keyword evidence="6" id="KW-0547">Nucleotide-binding</keyword>
<dbReference type="InterPro" id="IPR012337">
    <property type="entry name" value="RNaseH-like_sf"/>
</dbReference>
<proteinExistence type="predicted"/>
<keyword evidence="12" id="KW-0695">RNA-directed DNA polymerase</keyword>
<keyword evidence="13" id="KW-0548">Nucleotidyltransferase</keyword>
<evidence type="ECO:0000256" key="1">
    <source>
        <dbReference type="ARBA" id="ARBA00002180"/>
    </source>
</evidence>
<keyword evidence="14" id="KW-0917">Virion maturation</keyword>
<dbReference type="InterPro" id="IPR001584">
    <property type="entry name" value="Integrase_cat-core"/>
</dbReference>
<gene>
    <name evidence="17" type="ORF">AaE_011670</name>
</gene>
<dbReference type="Pfam" id="PF13976">
    <property type="entry name" value="gag_pre-integrs"/>
    <property type="match status" value="1"/>
</dbReference>
<dbReference type="Gene3D" id="3.30.420.10">
    <property type="entry name" value="Ribonuclease H-like superfamily/Ribonuclease H"/>
    <property type="match status" value="1"/>
</dbReference>
<keyword evidence="13" id="KW-0808">Transferase</keyword>
<organism evidence="17 18">
    <name type="scientific">Aphanomyces astaci</name>
    <name type="common">Crayfish plague agent</name>
    <dbReference type="NCBI Taxonomy" id="112090"/>
    <lineage>
        <taxon>Eukaryota</taxon>
        <taxon>Sar</taxon>
        <taxon>Stramenopiles</taxon>
        <taxon>Oomycota</taxon>
        <taxon>Saprolegniomycetes</taxon>
        <taxon>Saprolegniales</taxon>
        <taxon>Verrucalvaceae</taxon>
        <taxon>Aphanomyces</taxon>
    </lineage>
</organism>
<evidence type="ECO:0000256" key="13">
    <source>
        <dbReference type="ARBA" id="ARBA00022932"/>
    </source>
</evidence>
<dbReference type="SUPFAM" id="SSF53098">
    <property type="entry name" value="Ribonuclease H-like"/>
    <property type="match status" value="1"/>
</dbReference>
<keyword evidence="10" id="KW-0460">Magnesium</keyword>
<dbReference type="PROSITE" id="PS50994">
    <property type="entry name" value="INTEGRASE"/>
    <property type="match status" value="1"/>
</dbReference>
<evidence type="ECO:0000313" key="18">
    <source>
        <dbReference type="Proteomes" id="UP000469452"/>
    </source>
</evidence>
<evidence type="ECO:0000256" key="2">
    <source>
        <dbReference type="ARBA" id="ARBA00022612"/>
    </source>
</evidence>
<evidence type="ECO:0000256" key="6">
    <source>
        <dbReference type="ARBA" id="ARBA00022741"/>
    </source>
</evidence>
<dbReference type="InterPro" id="IPR054722">
    <property type="entry name" value="PolX-like_BBD"/>
</dbReference>
<evidence type="ECO:0000256" key="15">
    <source>
        <dbReference type="ARBA" id="ARBA00023172"/>
    </source>
</evidence>
<evidence type="ECO:0000256" key="8">
    <source>
        <dbReference type="ARBA" id="ARBA00022801"/>
    </source>
</evidence>
<dbReference type="GO" id="GO:0003887">
    <property type="term" value="F:DNA-directed DNA polymerase activity"/>
    <property type="evidence" value="ECO:0007669"/>
    <property type="project" value="UniProtKB-KW"/>
</dbReference>
<feature type="domain" description="Integrase catalytic" evidence="16">
    <location>
        <begin position="290"/>
        <end position="421"/>
    </location>
</feature>
<protein>
    <recommendedName>
        <fullName evidence="16">Integrase catalytic domain-containing protein</fullName>
    </recommendedName>
</protein>
<keyword evidence="9" id="KW-0067">ATP-binding</keyword>
<dbReference type="GO" id="GO:0006310">
    <property type="term" value="P:DNA recombination"/>
    <property type="evidence" value="ECO:0007669"/>
    <property type="project" value="UniProtKB-KW"/>
</dbReference>
<evidence type="ECO:0000256" key="7">
    <source>
        <dbReference type="ARBA" id="ARBA00022759"/>
    </source>
</evidence>
<dbReference type="InterPro" id="IPR025724">
    <property type="entry name" value="GAG-pre-integrase_dom"/>
</dbReference>
<evidence type="ECO:0000256" key="9">
    <source>
        <dbReference type="ARBA" id="ARBA00022840"/>
    </source>
</evidence>
<comment type="caution">
    <text evidence="17">The sequence shown here is derived from an EMBL/GenBank/DDBJ whole genome shotgun (WGS) entry which is preliminary data.</text>
</comment>
<keyword evidence="11" id="KW-0229">DNA integration</keyword>
<keyword evidence="3" id="KW-0645">Protease</keyword>
<evidence type="ECO:0000256" key="12">
    <source>
        <dbReference type="ARBA" id="ARBA00022918"/>
    </source>
</evidence>
<dbReference type="GO" id="GO:0008233">
    <property type="term" value="F:peptidase activity"/>
    <property type="evidence" value="ECO:0007669"/>
    <property type="project" value="UniProtKB-KW"/>
</dbReference>
<dbReference type="EMBL" id="VJMI01017384">
    <property type="protein sequence ID" value="KAF0713935.1"/>
    <property type="molecule type" value="Genomic_DNA"/>
</dbReference>
<keyword evidence="2" id="KW-1188">Viral release from host cell</keyword>
<keyword evidence="7" id="KW-0255">Endonuclease</keyword>
<keyword evidence="5" id="KW-0479">Metal-binding</keyword>
<dbReference type="GO" id="GO:0015074">
    <property type="term" value="P:DNA integration"/>
    <property type="evidence" value="ECO:0007669"/>
    <property type="project" value="UniProtKB-KW"/>
</dbReference>
<evidence type="ECO:0000256" key="5">
    <source>
        <dbReference type="ARBA" id="ARBA00022723"/>
    </source>
</evidence>
<dbReference type="GO" id="GO:0008270">
    <property type="term" value="F:zinc ion binding"/>
    <property type="evidence" value="ECO:0007669"/>
    <property type="project" value="InterPro"/>
</dbReference>
<dbReference type="GO" id="GO:0005524">
    <property type="term" value="F:ATP binding"/>
    <property type="evidence" value="ECO:0007669"/>
    <property type="project" value="UniProtKB-KW"/>
</dbReference>
<evidence type="ECO:0000256" key="4">
    <source>
        <dbReference type="ARBA" id="ARBA00022722"/>
    </source>
</evidence>
<evidence type="ECO:0000313" key="17">
    <source>
        <dbReference type="EMBL" id="KAF0713935.1"/>
    </source>
</evidence>
<keyword evidence="4" id="KW-0540">Nuclease</keyword>
<keyword evidence="15" id="KW-0233">DNA recombination</keyword>
<evidence type="ECO:0000256" key="3">
    <source>
        <dbReference type="ARBA" id="ARBA00022670"/>
    </source>
</evidence>
<dbReference type="AlphaFoldDB" id="A0A6A4ZMQ0"/>
<comment type="function">
    <text evidence="1">The aspartyl protease (PR) mediates the proteolytic cleavages of the Gag and Gag-Pol polyproteins after assembly of the VLP.</text>
</comment>
<keyword evidence="8" id="KW-0378">Hydrolase</keyword>
<dbReference type="GO" id="GO:0004519">
    <property type="term" value="F:endonuclease activity"/>
    <property type="evidence" value="ECO:0007669"/>
    <property type="project" value="UniProtKB-KW"/>
</dbReference>
<dbReference type="PANTHER" id="PTHR42648">
    <property type="entry name" value="TRANSPOSASE, PUTATIVE-RELATED"/>
    <property type="match status" value="1"/>
</dbReference>
<dbReference type="PANTHER" id="PTHR42648:SF11">
    <property type="entry name" value="TRANSPOSON TY4-P GAG-POL POLYPROTEIN"/>
    <property type="match status" value="1"/>
</dbReference>
<evidence type="ECO:0000256" key="11">
    <source>
        <dbReference type="ARBA" id="ARBA00022908"/>
    </source>
</evidence>
<evidence type="ECO:0000259" key="16">
    <source>
        <dbReference type="PROSITE" id="PS50994"/>
    </source>
</evidence>
<dbReference type="Proteomes" id="UP000469452">
    <property type="component" value="Unassembled WGS sequence"/>
</dbReference>
<keyword evidence="13" id="KW-0239">DNA-directed DNA polymerase</keyword>
<dbReference type="Pfam" id="PF22936">
    <property type="entry name" value="Pol_BBD"/>
    <property type="match status" value="1"/>
</dbReference>
<evidence type="ECO:0000256" key="14">
    <source>
        <dbReference type="ARBA" id="ARBA00023113"/>
    </source>
</evidence>
<dbReference type="GO" id="GO:0006508">
    <property type="term" value="P:proteolysis"/>
    <property type="evidence" value="ECO:0007669"/>
    <property type="project" value="UniProtKB-KW"/>
</dbReference>
<dbReference type="GO" id="GO:0003964">
    <property type="term" value="F:RNA-directed DNA polymerase activity"/>
    <property type="evidence" value="ECO:0007669"/>
    <property type="project" value="UniProtKB-KW"/>
</dbReference>
<dbReference type="GO" id="GO:0003676">
    <property type="term" value="F:nucleic acid binding"/>
    <property type="evidence" value="ECO:0007669"/>
    <property type="project" value="InterPro"/>
</dbReference>
<dbReference type="InterPro" id="IPR036875">
    <property type="entry name" value="Znf_CCHC_sf"/>
</dbReference>
<sequence>MVWYTHEAKGGDRTVLYTDKPDKPRPFKKQAVKDKCHYCHKIGHHAFECRYKKRDLAKGVQRKCMPIEGDDQINVLQHDEEEGFILATIDDIPRSDLEDVWILDSACTAHVTGNKALFTKLARTQLFVLQLTDNSTVQSMHLGLLSIQVDADHRLDRPKTKFVPNFKKNLLSFRLLLRDGFQVAKWDLDVAIMILDTFVLKFTHHRGLYVLQPYEEHINSCLVRQSKPKLILWNLRLAHLNFAVIKQAARDGTVECPHLSKSDLAQGYSCEVCGVAKARRMSYKNTNPYRAHVPLQRIHIDKGTDHPPTFGGKMHYELFVDEGSRYKWLFLLASKSETLANFKNFHVSVERQHNLKLKTIMTDKAKEYKSKDLNAYCGGLGIEQLFTNPYSPKENCIVENSNHTVMNKVRCNLQASGMGNR</sequence>
<dbReference type="InterPro" id="IPR036397">
    <property type="entry name" value="RNaseH_sf"/>
</dbReference>
<reference evidence="17 18" key="1">
    <citation type="submission" date="2019-06" db="EMBL/GenBank/DDBJ databases">
        <title>Genomics analysis of Aphanomyces spp. identifies a new class of oomycete effector associated with host adaptation.</title>
        <authorList>
            <person name="Gaulin E."/>
        </authorList>
    </citation>
    <scope>NUCLEOTIDE SEQUENCE [LARGE SCALE GENOMIC DNA]</scope>
    <source>
        <strain evidence="17 18">E</strain>
    </source>
</reference>